<sequence>MSKPVNSIDDPFFIVYDSRSGSTFLANLLVKFAGAAIPPESNFITGLLSKYPKHTIDHSFDLEKAIEVVYEDSKFRDWNLSQSEIEHYIQKNFPIEVRDFVLQICTLYRNKYYPNSQAFGLKKGVYLDRHKEMKMMFPSSRFIGILRDGRAVFNSKKHSIYSVTGQAFETNARSAAEEWCRIYGLLRKVDQKYPNEVVTIRYEDMIREPGGIVSTLCNFLHIPQLSECSEKQQSYAIPARYGDLHLNVNKEPLVERATAWRKSLSDEEVYVFESCAYRQLLAAGYPVVNTRMRLRSNQIIEKCRSFLSLG</sequence>
<dbReference type="SUPFAM" id="SSF52540">
    <property type="entry name" value="P-loop containing nucleoside triphosphate hydrolases"/>
    <property type="match status" value="1"/>
</dbReference>
<protein>
    <recommendedName>
        <fullName evidence="3">Sulfotransferase</fullName>
    </recommendedName>
</protein>
<gene>
    <name evidence="1" type="ORF">C1752_01218</name>
</gene>
<dbReference type="EMBL" id="PQWO01000003">
    <property type="protein sequence ID" value="PZD74232.1"/>
    <property type="molecule type" value="Genomic_DNA"/>
</dbReference>
<dbReference type="RefSeq" id="WP_110985195.1">
    <property type="nucleotide sequence ID" value="NZ_CAWNWM010000003.1"/>
</dbReference>
<name>A0A2W1JUS5_9CYAN</name>
<dbReference type="InterPro" id="IPR027417">
    <property type="entry name" value="P-loop_NTPase"/>
</dbReference>
<evidence type="ECO:0008006" key="3">
    <source>
        <dbReference type="Google" id="ProtNLM"/>
    </source>
</evidence>
<dbReference type="GO" id="GO:0006044">
    <property type="term" value="P:N-acetylglucosamine metabolic process"/>
    <property type="evidence" value="ECO:0007669"/>
    <property type="project" value="TreeGrafter"/>
</dbReference>
<dbReference type="AlphaFoldDB" id="A0A2W1JUS5"/>
<reference evidence="1 2" key="1">
    <citation type="journal article" date="2018" name="Sci. Rep.">
        <title>A novel species of the marine cyanobacterium Acaryochloris with a unique pigment content and lifestyle.</title>
        <authorList>
            <person name="Partensky F."/>
            <person name="Six C."/>
            <person name="Ratin M."/>
            <person name="Garczarek L."/>
            <person name="Vaulot D."/>
            <person name="Probert I."/>
            <person name="Calteau A."/>
            <person name="Gourvil P."/>
            <person name="Marie D."/>
            <person name="Grebert T."/>
            <person name="Bouchier C."/>
            <person name="Le Panse S."/>
            <person name="Gachenot M."/>
            <person name="Rodriguez F."/>
            <person name="Garrido J.L."/>
        </authorList>
    </citation>
    <scope>NUCLEOTIDE SEQUENCE [LARGE SCALE GENOMIC DNA]</scope>
    <source>
        <strain evidence="1 2">RCC1774</strain>
    </source>
</reference>
<proteinExistence type="predicted"/>
<accession>A0A2W1JUS5</accession>
<dbReference type="OrthoDB" id="7062607at2"/>
<organism evidence="1 2">
    <name type="scientific">Acaryochloris thomasi RCC1774</name>
    <dbReference type="NCBI Taxonomy" id="1764569"/>
    <lineage>
        <taxon>Bacteria</taxon>
        <taxon>Bacillati</taxon>
        <taxon>Cyanobacteriota</taxon>
        <taxon>Cyanophyceae</taxon>
        <taxon>Acaryochloridales</taxon>
        <taxon>Acaryochloridaceae</taxon>
        <taxon>Acaryochloris</taxon>
        <taxon>Acaryochloris thomasi</taxon>
    </lineage>
</organism>
<dbReference type="GO" id="GO:0006790">
    <property type="term" value="P:sulfur compound metabolic process"/>
    <property type="evidence" value="ECO:0007669"/>
    <property type="project" value="TreeGrafter"/>
</dbReference>
<dbReference type="Gene3D" id="3.40.50.300">
    <property type="entry name" value="P-loop containing nucleotide triphosphate hydrolases"/>
    <property type="match status" value="1"/>
</dbReference>
<evidence type="ECO:0000313" key="2">
    <source>
        <dbReference type="Proteomes" id="UP000248857"/>
    </source>
</evidence>
<dbReference type="GO" id="GO:0001517">
    <property type="term" value="F:N-acetylglucosamine 6-O-sulfotransferase activity"/>
    <property type="evidence" value="ECO:0007669"/>
    <property type="project" value="TreeGrafter"/>
</dbReference>
<keyword evidence="2" id="KW-1185">Reference proteome</keyword>
<dbReference type="Pfam" id="PF13469">
    <property type="entry name" value="Sulfotransfer_3"/>
    <property type="match status" value="1"/>
</dbReference>
<dbReference type="PANTHER" id="PTHR10704">
    <property type="entry name" value="CARBOHYDRATE SULFOTRANSFERASE"/>
    <property type="match status" value="1"/>
</dbReference>
<dbReference type="PANTHER" id="PTHR10704:SF44">
    <property type="entry name" value="LD35051P-RELATED"/>
    <property type="match status" value="1"/>
</dbReference>
<dbReference type="Proteomes" id="UP000248857">
    <property type="component" value="Unassembled WGS sequence"/>
</dbReference>
<comment type="caution">
    <text evidence="1">The sequence shown here is derived from an EMBL/GenBank/DDBJ whole genome shotgun (WGS) entry which is preliminary data.</text>
</comment>
<dbReference type="InterPro" id="IPR051135">
    <property type="entry name" value="Gal/GlcNAc/GalNAc_ST"/>
</dbReference>
<evidence type="ECO:0000313" key="1">
    <source>
        <dbReference type="EMBL" id="PZD74232.1"/>
    </source>
</evidence>